<dbReference type="AlphaFoldDB" id="A0A9D9NG94"/>
<dbReference type="Gene3D" id="3.30.1480.10">
    <property type="entry name" value="NusA, N-terminal domain"/>
    <property type="match status" value="1"/>
</dbReference>
<accession>A0A9D9NG94</accession>
<comment type="subcellular location">
    <subcellularLocation>
        <location evidence="7">Cytoplasm</location>
    </subcellularLocation>
</comment>
<protein>
    <recommendedName>
        <fullName evidence="7">Transcription termination/antitermination protein NusA</fullName>
    </recommendedName>
</protein>
<dbReference type="EMBL" id="JADIMA010000004">
    <property type="protein sequence ID" value="MBO8472055.1"/>
    <property type="molecule type" value="Genomic_DNA"/>
</dbReference>
<dbReference type="NCBIfam" id="TIGR01953">
    <property type="entry name" value="NusA"/>
    <property type="match status" value="1"/>
</dbReference>
<reference evidence="9" key="2">
    <citation type="journal article" date="2021" name="PeerJ">
        <title>Extensive microbial diversity within the chicken gut microbiome revealed by metagenomics and culture.</title>
        <authorList>
            <person name="Gilroy R."/>
            <person name="Ravi A."/>
            <person name="Getino M."/>
            <person name="Pursley I."/>
            <person name="Horton D.L."/>
            <person name="Alikhan N.F."/>
            <person name="Baker D."/>
            <person name="Gharbi K."/>
            <person name="Hall N."/>
            <person name="Watson M."/>
            <person name="Adriaenssens E.M."/>
            <person name="Foster-Nyarko E."/>
            <person name="Jarju S."/>
            <person name="Secka A."/>
            <person name="Antonio M."/>
            <person name="Oren A."/>
            <person name="Chaudhuri R.R."/>
            <person name="La Ragione R."/>
            <person name="Hildebrand F."/>
            <person name="Pallen M.J."/>
        </authorList>
    </citation>
    <scope>NUCLEOTIDE SEQUENCE</scope>
    <source>
        <strain evidence="9">B1-8020</strain>
    </source>
</reference>
<dbReference type="InterPro" id="IPR009019">
    <property type="entry name" value="KH_sf_prok-type"/>
</dbReference>
<dbReference type="Proteomes" id="UP000823604">
    <property type="component" value="Unassembled WGS sequence"/>
</dbReference>
<evidence type="ECO:0000313" key="10">
    <source>
        <dbReference type="Proteomes" id="UP000823604"/>
    </source>
</evidence>
<dbReference type="PANTHER" id="PTHR22648:SF0">
    <property type="entry name" value="TRANSCRIPTION TERMINATION_ANTITERMINATION PROTEIN NUSA"/>
    <property type="match status" value="1"/>
</dbReference>
<dbReference type="InterPro" id="IPR010213">
    <property type="entry name" value="TF_NusA"/>
</dbReference>
<dbReference type="Gene3D" id="2.40.50.140">
    <property type="entry name" value="Nucleic acid-binding proteins"/>
    <property type="match status" value="1"/>
</dbReference>
<dbReference type="SUPFAM" id="SSF50249">
    <property type="entry name" value="Nucleic acid-binding proteins"/>
    <property type="match status" value="1"/>
</dbReference>
<dbReference type="GO" id="GO:0031564">
    <property type="term" value="P:transcription antitermination"/>
    <property type="evidence" value="ECO:0007669"/>
    <property type="project" value="UniProtKB-UniRule"/>
</dbReference>
<dbReference type="Gene3D" id="3.30.300.20">
    <property type="match status" value="2"/>
</dbReference>
<feature type="domain" description="S1 motif" evidence="8">
    <location>
        <begin position="134"/>
        <end position="199"/>
    </location>
</feature>
<dbReference type="GO" id="GO:0005829">
    <property type="term" value="C:cytosol"/>
    <property type="evidence" value="ECO:0007669"/>
    <property type="project" value="TreeGrafter"/>
</dbReference>
<dbReference type="Pfam" id="PF13184">
    <property type="entry name" value="KH_NusA_1st"/>
    <property type="match status" value="1"/>
</dbReference>
<dbReference type="Pfam" id="PF26594">
    <property type="entry name" value="KH_NusA_2nd"/>
    <property type="match status" value="1"/>
</dbReference>
<dbReference type="InterPro" id="IPR058582">
    <property type="entry name" value="KH_NusA_2nd"/>
</dbReference>
<dbReference type="HAMAP" id="MF_00945_B">
    <property type="entry name" value="NusA_B"/>
    <property type="match status" value="1"/>
</dbReference>
<keyword evidence="5 7" id="KW-0805">Transcription regulation</keyword>
<comment type="similarity">
    <text evidence="7">Belongs to the NusA family.</text>
</comment>
<dbReference type="InterPro" id="IPR012340">
    <property type="entry name" value="NA-bd_OB-fold"/>
</dbReference>
<evidence type="ECO:0000313" key="9">
    <source>
        <dbReference type="EMBL" id="MBO8472055.1"/>
    </source>
</evidence>
<dbReference type="FunFam" id="3.30.300.20:FF:000002">
    <property type="entry name" value="Transcription termination/antitermination protein NusA"/>
    <property type="match status" value="1"/>
</dbReference>
<dbReference type="SUPFAM" id="SSF54814">
    <property type="entry name" value="Prokaryotic type KH domain (KH-domain type II)"/>
    <property type="match status" value="2"/>
</dbReference>
<keyword evidence="2 7" id="KW-0963">Cytoplasm</keyword>
<evidence type="ECO:0000256" key="6">
    <source>
        <dbReference type="ARBA" id="ARBA00023163"/>
    </source>
</evidence>
<dbReference type="CDD" id="cd04455">
    <property type="entry name" value="S1_NusA"/>
    <property type="match status" value="1"/>
</dbReference>
<organism evidence="9 10">
    <name type="scientific">Candidatus Merdivivens pullicola</name>
    <dbReference type="NCBI Taxonomy" id="2840872"/>
    <lineage>
        <taxon>Bacteria</taxon>
        <taxon>Pseudomonadati</taxon>
        <taxon>Bacteroidota</taxon>
        <taxon>Bacteroidia</taxon>
        <taxon>Bacteroidales</taxon>
        <taxon>Muribaculaceae</taxon>
        <taxon>Muribaculaceae incertae sedis</taxon>
        <taxon>Candidatus Merdivivens</taxon>
    </lineage>
</organism>
<dbReference type="GO" id="GO:0003700">
    <property type="term" value="F:DNA-binding transcription factor activity"/>
    <property type="evidence" value="ECO:0007669"/>
    <property type="project" value="InterPro"/>
</dbReference>
<dbReference type="SUPFAM" id="SSF69705">
    <property type="entry name" value="Transcription factor NusA, N-terminal domain"/>
    <property type="match status" value="1"/>
</dbReference>
<gene>
    <name evidence="7 9" type="primary">nusA</name>
    <name evidence="9" type="ORF">IAB81_00280</name>
</gene>
<comment type="function">
    <text evidence="7">Participates in both transcription termination and antitermination.</text>
</comment>
<name>A0A9D9NG94_9BACT</name>
<evidence type="ECO:0000256" key="4">
    <source>
        <dbReference type="ARBA" id="ARBA00022884"/>
    </source>
</evidence>
<comment type="caution">
    <text evidence="9">The sequence shown here is derived from an EMBL/GenBank/DDBJ whole genome shotgun (WGS) entry which is preliminary data.</text>
</comment>
<comment type="subunit">
    <text evidence="7">Monomer. Binds directly to the core enzyme of the DNA-dependent RNA polymerase and to nascent RNA.</text>
</comment>
<evidence type="ECO:0000256" key="7">
    <source>
        <dbReference type="HAMAP-Rule" id="MF_00945"/>
    </source>
</evidence>
<dbReference type="GO" id="GO:0006353">
    <property type="term" value="P:DNA-templated transcription termination"/>
    <property type="evidence" value="ECO:0007669"/>
    <property type="project" value="UniProtKB-UniRule"/>
</dbReference>
<dbReference type="InterPro" id="IPR003029">
    <property type="entry name" value="S1_domain"/>
</dbReference>
<sequence length="417" mass="46912">METIDLKSAFAEFKETKGIDRSSMMSVLEDVFRTQLAKTYGSADNFDIIINIDKGDCEIWWNRKIVETVEDPNTQISLEEVSKIDDSYELGEDYVVPVSLASFGRRGILNIRQNLAGRIMDIEKGQLFTKYTEKIGQIFIGEVYQAWKKEILVLDDDDNELILPKSEQIPTDFYKKGDTVKAVIKSVEMKGNSPLITLSRTSPVFIERLFEQEVPEIADGLITIKKVVRIPGERAKVAVESYDDRIDPVGACVGVKGSRIHGIVRELRNENIDIINWTNNLQLLIQRALSPAKISSIKPSEIPDHINVYLKPEEISMAIGKGGCNIKLANSLVGKEIDIFRELDASEAAAQDSEEDVLLTEFEDEIEPWIIEALRGIGCDTAKSVLALSVDEIARRADLETETVEDVQEILRKEFED</sequence>
<evidence type="ECO:0000256" key="2">
    <source>
        <dbReference type="ARBA" id="ARBA00022490"/>
    </source>
</evidence>
<reference evidence="9" key="1">
    <citation type="submission" date="2020-10" db="EMBL/GenBank/DDBJ databases">
        <authorList>
            <person name="Gilroy R."/>
        </authorList>
    </citation>
    <scope>NUCLEOTIDE SEQUENCE</scope>
    <source>
        <strain evidence="9">B1-8020</strain>
    </source>
</reference>
<dbReference type="PANTHER" id="PTHR22648">
    <property type="entry name" value="TRANSCRIPTION TERMINATION FACTOR NUSA"/>
    <property type="match status" value="1"/>
</dbReference>
<dbReference type="Pfam" id="PF08529">
    <property type="entry name" value="NusA_N"/>
    <property type="match status" value="1"/>
</dbReference>
<dbReference type="InterPro" id="IPR036555">
    <property type="entry name" value="NusA_N_sf"/>
</dbReference>
<evidence type="ECO:0000256" key="3">
    <source>
        <dbReference type="ARBA" id="ARBA00022814"/>
    </source>
</evidence>
<evidence type="ECO:0000256" key="1">
    <source>
        <dbReference type="ARBA" id="ARBA00022472"/>
    </source>
</evidence>
<dbReference type="SMART" id="SM00316">
    <property type="entry name" value="S1"/>
    <property type="match status" value="1"/>
</dbReference>
<evidence type="ECO:0000256" key="5">
    <source>
        <dbReference type="ARBA" id="ARBA00023015"/>
    </source>
</evidence>
<evidence type="ECO:0000259" key="8">
    <source>
        <dbReference type="SMART" id="SM00316"/>
    </source>
</evidence>
<dbReference type="InterPro" id="IPR030842">
    <property type="entry name" value="TF_NusA_bacterial"/>
</dbReference>
<dbReference type="InterPro" id="IPR013735">
    <property type="entry name" value="TF_NusA_N"/>
</dbReference>
<dbReference type="InterPro" id="IPR025249">
    <property type="entry name" value="TF_NusA_KH_1st"/>
</dbReference>
<dbReference type="InterPro" id="IPR015946">
    <property type="entry name" value="KH_dom-like_a/b"/>
</dbReference>
<keyword evidence="1 7" id="KW-0806">Transcription termination</keyword>
<keyword evidence="4 7" id="KW-0694">RNA-binding</keyword>
<dbReference type="GO" id="GO:0003723">
    <property type="term" value="F:RNA binding"/>
    <property type="evidence" value="ECO:0007669"/>
    <property type="project" value="UniProtKB-UniRule"/>
</dbReference>
<proteinExistence type="inferred from homology"/>
<dbReference type="CDD" id="cd02134">
    <property type="entry name" value="KH-II_NusA_rpt1"/>
    <property type="match status" value="1"/>
</dbReference>
<keyword evidence="3 7" id="KW-0889">Transcription antitermination</keyword>
<keyword evidence="6 7" id="KW-0804">Transcription</keyword>